<evidence type="ECO:0000313" key="6">
    <source>
        <dbReference type="EMBL" id="CAK9117595.1"/>
    </source>
</evidence>
<dbReference type="InterPro" id="IPR056597">
    <property type="entry name" value="ARM_LRRK2"/>
</dbReference>
<protein>
    <recommendedName>
        <fullName evidence="5">LRRK2 ARM repeat domain-containing protein</fullName>
    </recommendedName>
</protein>
<evidence type="ECO:0000256" key="2">
    <source>
        <dbReference type="PROSITE-ProRule" id="PRU00259"/>
    </source>
</evidence>
<name>A0ABP0SYS2_9DINO</name>
<dbReference type="PANTHER" id="PTHR22895:SF0">
    <property type="entry name" value="ARMADILLO REPEAT-CONTAINING PROTEIN 6"/>
    <property type="match status" value="1"/>
</dbReference>
<evidence type="ECO:0000256" key="1">
    <source>
        <dbReference type="ARBA" id="ARBA00022737"/>
    </source>
</evidence>
<dbReference type="PROSITE" id="PS50176">
    <property type="entry name" value="ARM_REPEAT"/>
    <property type="match status" value="4"/>
</dbReference>
<reference evidence="6 7" key="1">
    <citation type="submission" date="2024-02" db="EMBL/GenBank/DDBJ databases">
        <authorList>
            <person name="Chen Y."/>
            <person name="Shah S."/>
            <person name="Dougan E. K."/>
            <person name="Thang M."/>
            <person name="Chan C."/>
        </authorList>
    </citation>
    <scope>NUCLEOTIDE SEQUENCE [LARGE SCALE GENOMIC DNA]</scope>
</reference>
<feature type="repeat" description="ARM" evidence="2">
    <location>
        <begin position="286"/>
        <end position="330"/>
    </location>
</feature>
<dbReference type="InterPro" id="IPR011989">
    <property type="entry name" value="ARM-like"/>
</dbReference>
<feature type="region of interest" description="Disordered" evidence="4">
    <location>
        <begin position="1053"/>
        <end position="1089"/>
    </location>
</feature>
<dbReference type="InterPro" id="IPR016024">
    <property type="entry name" value="ARM-type_fold"/>
</dbReference>
<sequence>MKHRFDLYVRYTVEIDLPNPINTLEGLNGVANREFFYILREMTKLKIFGCGAAPSGGWSGHIISQLRSDQDLQQYLSSNLPAEGPVYELHLPDGTDAGAWYQNNISSYQNHIQNLQDQVNSLRQQGQGLQQGFMLLQQVAPVQDDQVYSIVQKYGQGVNPAVTAMTGNPDDLFSNQQGIRVLSYWGSEPARMQDVYQTGGFPPVIQAMQHFQDDPGVGRYGVQFLSHAANQSSQYIHELHHLGTVPIVIQQMNQFPQDVSLQQYGCQYLCSMAQMPDIRDEIVKEGGVRPLISAMNNYPQDPMVHRYALSALSPLAYIDDYASQIIGAGGVTAVKNTLQYHSADPQVAISALGMINELAKHEGCKDSLVNAGIIPILLQVMQVHAGNPHVQALGLKCLATLCANNTAIQTGLYQAHGIPAILNAIRSAADTRATDEATVGLITEGMNLLAAIATNQECRPLIMQHGGLEITLQVMRFYIDFPLIQEHCLRILSGLTLWPEAAAKLLHAGYIDCIIAAMVKYHEHQGVQMSGAYALGMVAGGDDAKAAVISAKGIEALVAAMYWHPTDQHVNEQASAALSILCESDRGKSILAQTLVDDQSSAEIIATSMRGLYHVANTLKQIAKLVAIAGLDETMKDGLLKAFILNGLVQSLESHTQDQGVAFYVLKAIVTLAYPYPPPQMLTLCGTLLDLVIAIMKLFPQEARIQESGCEVLSVLARLEEMQEPIISKGGISLICTALKAFQADTGIQRKGCRAFANLGEFQVSREAIRREGGIELIIYGMKYHVSHPEVGEQGCAALANLALDEGNRSHIAQNEGVNAVLAGLRLHQNHPGIQAFGLGALGNLATAEDNCAVILKAGAIDMVMNAMNAWKDEARVQHFACLALSNFAHDDANKVAIGRAGGNRMIISSMQKHSDHAGVQEQACGALANLGVHQQNMVEIAQLSGIELVIASLKRFPTEPGVQENGCFALSKFLTMPNESYRQRMKAADAEAALEVIKTSKPSFDVKICCNVLLRRLAEEAPQSASGAVSGAVLGQGVPAGVPMGIPMSGPGAGAMPGGPGPPGGASSFGLGPATGGGMSMQQQQMSMQQQQMAMQQQQMAMQQQMQGYWKGGPPGPGPPGMGMGPKGKGKPGLGPKGMKGYGKM</sequence>
<feature type="region of interest" description="Disordered" evidence="4">
    <location>
        <begin position="1113"/>
        <end position="1146"/>
    </location>
</feature>
<dbReference type="PANTHER" id="PTHR22895">
    <property type="entry name" value="ARMADILLO REPEAT-CONTAINING PROTEIN 6"/>
    <property type="match status" value="1"/>
</dbReference>
<dbReference type="SMART" id="SM00185">
    <property type="entry name" value="ARM"/>
    <property type="match status" value="12"/>
</dbReference>
<feature type="repeat" description="ARM" evidence="2">
    <location>
        <begin position="859"/>
        <end position="903"/>
    </location>
</feature>
<dbReference type="InterPro" id="IPR000225">
    <property type="entry name" value="Armadillo"/>
</dbReference>
<evidence type="ECO:0000313" key="7">
    <source>
        <dbReference type="Proteomes" id="UP001642484"/>
    </source>
</evidence>
<feature type="repeat" description="ARM" evidence="2">
    <location>
        <begin position="902"/>
        <end position="946"/>
    </location>
</feature>
<feature type="coiled-coil region" evidence="3">
    <location>
        <begin position="105"/>
        <end position="132"/>
    </location>
</feature>
<feature type="compositionally biased region" description="Gly residues" evidence="4">
    <location>
        <begin position="1122"/>
        <end position="1146"/>
    </location>
</feature>
<evidence type="ECO:0000259" key="5">
    <source>
        <dbReference type="Pfam" id="PF23744"/>
    </source>
</evidence>
<feature type="domain" description="LRRK2 ARM repeat" evidence="5">
    <location>
        <begin position="776"/>
        <end position="932"/>
    </location>
</feature>
<comment type="caution">
    <text evidence="6">The sequence shown here is derived from an EMBL/GenBank/DDBJ whole genome shotgun (WGS) entry which is preliminary data.</text>
</comment>
<keyword evidence="3" id="KW-0175">Coiled coil</keyword>
<keyword evidence="7" id="KW-1185">Reference proteome</keyword>
<dbReference type="Gene3D" id="1.25.10.10">
    <property type="entry name" value="Leucine-rich Repeat Variant"/>
    <property type="match status" value="3"/>
</dbReference>
<keyword evidence="1" id="KW-0677">Repeat</keyword>
<organism evidence="6 7">
    <name type="scientific">Durusdinium trenchii</name>
    <dbReference type="NCBI Taxonomy" id="1381693"/>
    <lineage>
        <taxon>Eukaryota</taxon>
        <taxon>Sar</taxon>
        <taxon>Alveolata</taxon>
        <taxon>Dinophyceae</taxon>
        <taxon>Suessiales</taxon>
        <taxon>Symbiodiniaceae</taxon>
        <taxon>Durusdinium</taxon>
    </lineage>
</organism>
<dbReference type="SUPFAM" id="SSF48371">
    <property type="entry name" value="ARM repeat"/>
    <property type="match status" value="2"/>
</dbReference>
<proteinExistence type="predicted"/>
<evidence type="ECO:0000256" key="4">
    <source>
        <dbReference type="SAM" id="MobiDB-lite"/>
    </source>
</evidence>
<dbReference type="Proteomes" id="UP001642484">
    <property type="component" value="Unassembled WGS sequence"/>
</dbReference>
<dbReference type="Pfam" id="PF23744">
    <property type="entry name" value="ARM_LRRK2"/>
    <property type="match status" value="1"/>
</dbReference>
<gene>
    <name evidence="6" type="ORF">CCMP2556_LOCUS54886</name>
</gene>
<evidence type="ECO:0000256" key="3">
    <source>
        <dbReference type="SAM" id="Coils"/>
    </source>
</evidence>
<feature type="repeat" description="ARM" evidence="2">
    <location>
        <begin position="773"/>
        <end position="817"/>
    </location>
</feature>
<accession>A0ABP0SYS2</accession>
<dbReference type="EMBL" id="CAXAMN010028750">
    <property type="protein sequence ID" value="CAK9117595.1"/>
    <property type="molecule type" value="Genomic_DNA"/>
</dbReference>